<dbReference type="InterPro" id="IPR015927">
    <property type="entry name" value="Peptidase_S24_S26A/B/C"/>
</dbReference>
<reference evidence="5" key="1">
    <citation type="journal article" date="2014" name="Int. J. Syst. Evol. Microbiol.">
        <title>Complete genome sequence of Corynebacterium casei LMG S-19264T (=DSM 44701T), isolated from a smear-ripened cheese.</title>
        <authorList>
            <consortium name="US DOE Joint Genome Institute (JGI-PGF)"/>
            <person name="Walter F."/>
            <person name="Albersmeier A."/>
            <person name="Kalinowski J."/>
            <person name="Ruckert C."/>
        </authorList>
    </citation>
    <scope>NUCLEOTIDE SEQUENCE</scope>
    <source>
        <strain evidence="5">JCM 17251</strain>
    </source>
</reference>
<dbReference type="AlphaFoldDB" id="A0A918D526"/>
<evidence type="ECO:0000256" key="2">
    <source>
        <dbReference type="ARBA" id="ARBA00023125"/>
    </source>
</evidence>
<dbReference type="CDD" id="cd00093">
    <property type="entry name" value="HTH_XRE"/>
    <property type="match status" value="1"/>
</dbReference>
<keyword evidence="3" id="KW-0804">Transcription</keyword>
<dbReference type="PANTHER" id="PTHR40661">
    <property type="match status" value="1"/>
</dbReference>
<keyword evidence="6" id="KW-1185">Reference proteome</keyword>
<dbReference type="InterPro" id="IPR001387">
    <property type="entry name" value="Cro/C1-type_HTH"/>
</dbReference>
<dbReference type="InterPro" id="IPR036286">
    <property type="entry name" value="LexA/Signal_pep-like_sf"/>
</dbReference>
<comment type="caution">
    <text evidence="5">The sequence shown here is derived from an EMBL/GenBank/DDBJ whole genome shotgun (WGS) entry which is preliminary data.</text>
</comment>
<keyword evidence="1" id="KW-0805">Transcription regulation</keyword>
<dbReference type="Gene3D" id="1.10.260.40">
    <property type="entry name" value="lambda repressor-like DNA-binding domains"/>
    <property type="match status" value="1"/>
</dbReference>
<gene>
    <name evidence="5" type="ORF">GCM10007971_36090</name>
</gene>
<dbReference type="Proteomes" id="UP000624041">
    <property type="component" value="Unassembled WGS sequence"/>
</dbReference>
<dbReference type="PANTHER" id="PTHR40661:SF1">
    <property type="entry name" value="HTH CRO_C1-TYPE DOMAIN-CONTAINING PROTEIN"/>
    <property type="match status" value="1"/>
</dbReference>
<dbReference type="GO" id="GO:0003677">
    <property type="term" value="F:DNA binding"/>
    <property type="evidence" value="ECO:0007669"/>
    <property type="project" value="UniProtKB-KW"/>
</dbReference>
<protein>
    <submittedName>
        <fullName evidence="5">LexA family transcriptional regulator</fullName>
    </submittedName>
</protein>
<dbReference type="EMBL" id="BMOS01000045">
    <property type="protein sequence ID" value="GGN66288.1"/>
    <property type="molecule type" value="Genomic_DNA"/>
</dbReference>
<dbReference type="Pfam" id="PF00717">
    <property type="entry name" value="Peptidase_S24"/>
    <property type="match status" value="1"/>
</dbReference>
<name>A0A918D526_9BACI</name>
<evidence type="ECO:0000313" key="5">
    <source>
        <dbReference type="EMBL" id="GGN66288.1"/>
    </source>
</evidence>
<dbReference type="InterPro" id="IPR010982">
    <property type="entry name" value="Lambda_DNA-bd_dom_sf"/>
</dbReference>
<dbReference type="PROSITE" id="PS50943">
    <property type="entry name" value="HTH_CROC1"/>
    <property type="match status" value="1"/>
</dbReference>
<keyword evidence="2" id="KW-0238">DNA-binding</keyword>
<evidence type="ECO:0000313" key="6">
    <source>
        <dbReference type="Proteomes" id="UP000624041"/>
    </source>
</evidence>
<organism evidence="5 6">
    <name type="scientific">Oceanobacillus indicireducens</name>
    <dbReference type="NCBI Taxonomy" id="1004261"/>
    <lineage>
        <taxon>Bacteria</taxon>
        <taxon>Bacillati</taxon>
        <taxon>Bacillota</taxon>
        <taxon>Bacilli</taxon>
        <taxon>Bacillales</taxon>
        <taxon>Bacillaceae</taxon>
        <taxon>Oceanobacillus</taxon>
    </lineage>
</organism>
<evidence type="ECO:0000256" key="1">
    <source>
        <dbReference type="ARBA" id="ARBA00023015"/>
    </source>
</evidence>
<accession>A0A918D526</accession>
<feature type="domain" description="HTH cro/C1-type" evidence="4">
    <location>
        <begin position="35"/>
        <end position="63"/>
    </location>
</feature>
<evidence type="ECO:0000256" key="3">
    <source>
        <dbReference type="ARBA" id="ARBA00023163"/>
    </source>
</evidence>
<proteinExistence type="predicted"/>
<reference evidence="5" key="2">
    <citation type="submission" date="2020-09" db="EMBL/GenBank/DDBJ databases">
        <authorList>
            <person name="Sun Q."/>
            <person name="Ohkuma M."/>
        </authorList>
    </citation>
    <scope>NUCLEOTIDE SEQUENCE</scope>
    <source>
        <strain evidence="5">JCM 17251</strain>
    </source>
</reference>
<dbReference type="Gene3D" id="2.10.109.10">
    <property type="entry name" value="Umud Fragment, subunit A"/>
    <property type="match status" value="1"/>
</dbReference>
<dbReference type="RefSeq" id="WP_188859393.1">
    <property type="nucleotide sequence ID" value="NZ_BMOS01000045.1"/>
</dbReference>
<dbReference type="CDD" id="cd06462">
    <property type="entry name" value="Peptidase_S24_S26"/>
    <property type="match status" value="1"/>
</dbReference>
<evidence type="ECO:0000259" key="4">
    <source>
        <dbReference type="PROSITE" id="PS50943"/>
    </source>
</evidence>
<sequence length="213" mass="24227">MRKGERLEKLIENSKHKNVYRFSKEAGVPYTTLKSFIERDLEKASIDNVVKVAKELNVTVEHLIGEEKEGYSYSIMSDYAFYPTAISAGLPINVDGITNDQVEKISLPDSIMGKWAGKKDIFITKINGDSMDKIMPHGSLIAVKPITLNELKDGDMVVFSSDYDYSVKCFYQDGDRLIFKPESYNKKHADQIYSVNDNIEIHGKVILYIVERD</sequence>
<dbReference type="SUPFAM" id="SSF51306">
    <property type="entry name" value="LexA/Signal peptidase"/>
    <property type="match status" value="1"/>
</dbReference>